<organism evidence="13 14">
    <name type="scientific">Argiope bruennichi</name>
    <name type="common">Wasp spider</name>
    <name type="synonym">Aranea bruennichi</name>
    <dbReference type="NCBI Taxonomy" id="94029"/>
    <lineage>
        <taxon>Eukaryota</taxon>
        <taxon>Metazoa</taxon>
        <taxon>Ecdysozoa</taxon>
        <taxon>Arthropoda</taxon>
        <taxon>Chelicerata</taxon>
        <taxon>Arachnida</taxon>
        <taxon>Araneae</taxon>
        <taxon>Araneomorphae</taxon>
        <taxon>Entelegynae</taxon>
        <taxon>Araneoidea</taxon>
        <taxon>Araneidae</taxon>
        <taxon>Argiope</taxon>
    </lineage>
</organism>
<evidence type="ECO:0000256" key="1">
    <source>
        <dbReference type="ARBA" id="ARBA00009775"/>
    </source>
</evidence>
<dbReference type="InterPro" id="IPR056744">
    <property type="entry name" value="TRM5/TYW2-like_N"/>
</dbReference>
<dbReference type="InterPro" id="IPR056743">
    <property type="entry name" value="TRM5-TYW2-like_MTfase"/>
</dbReference>
<dbReference type="EMBL" id="JABXBU010002228">
    <property type="protein sequence ID" value="KAF8770258.1"/>
    <property type="molecule type" value="Genomic_DNA"/>
</dbReference>
<keyword evidence="5 11" id="KW-0949">S-adenosyl-L-methionine</keyword>
<dbReference type="Pfam" id="PF25133">
    <property type="entry name" value="TYW2_N_2"/>
    <property type="match status" value="1"/>
</dbReference>
<dbReference type="PANTHER" id="PTHR23245:SF36">
    <property type="entry name" value="TRNA (GUANINE(37)-N1)-METHYLTRANSFERASE"/>
    <property type="match status" value="1"/>
</dbReference>
<accession>A0A8T0EFT3</accession>
<gene>
    <name evidence="13" type="ORF">HNY73_017814</name>
</gene>
<dbReference type="EC" id="2.1.1.228" evidence="11"/>
<keyword evidence="4 11" id="KW-0808">Transferase</keyword>
<evidence type="ECO:0000256" key="2">
    <source>
        <dbReference type="ARBA" id="ARBA00022490"/>
    </source>
</evidence>
<comment type="catalytic activity">
    <reaction evidence="10 11">
        <text>guanosine(37) in tRNA + S-adenosyl-L-methionine = N(1)-methylguanosine(37) in tRNA + S-adenosyl-L-homocysteine + H(+)</text>
        <dbReference type="Rhea" id="RHEA:36899"/>
        <dbReference type="Rhea" id="RHEA-COMP:10145"/>
        <dbReference type="Rhea" id="RHEA-COMP:10147"/>
        <dbReference type="ChEBI" id="CHEBI:15378"/>
        <dbReference type="ChEBI" id="CHEBI:57856"/>
        <dbReference type="ChEBI" id="CHEBI:59789"/>
        <dbReference type="ChEBI" id="CHEBI:73542"/>
        <dbReference type="ChEBI" id="CHEBI:74269"/>
        <dbReference type="EC" id="2.1.1.228"/>
    </reaction>
</comment>
<name>A0A8T0EFT3_ARGBR</name>
<evidence type="ECO:0000256" key="5">
    <source>
        <dbReference type="ARBA" id="ARBA00022691"/>
    </source>
</evidence>
<dbReference type="Gene3D" id="3.30.300.110">
    <property type="entry name" value="Met-10+ protein-like domains"/>
    <property type="match status" value="1"/>
</dbReference>
<feature type="binding site" evidence="11">
    <location>
        <position position="225"/>
    </location>
    <ligand>
        <name>S-adenosyl-L-methionine</name>
        <dbReference type="ChEBI" id="CHEBI:59789"/>
    </ligand>
</feature>
<evidence type="ECO:0000256" key="8">
    <source>
        <dbReference type="ARBA" id="ARBA00023242"/>
    </source>
</evidence>
<evidence type="ECO:0000256" key="4">
    <source>
        <dbReference type="ARBA" id="ARBA00022679"/>
    </source>
</evidence>
<dbReference type="HAMAP" id="MF_03152">
    <property type="entry name" value="TRM5"/>
    <property type="match status" value="1"/>
</dbReference>
<dbReference type="Gene3D" id="3.40.50.150">
    <property type="entry name" value="Vaccinia Virus protein VP39"/>
    <property type="match status" value="1"/>
</dbReference>
<feature type="binding site" evidence="11">
    <location>
        <position position="322"/>
    </location>
    <ligand>
        <name>S-adenosyl-L-methionine</name>
        <dbReference type="ChEBI" id="CHEBI:59789"/>
    </ligand>
</feature>
<reference evidence="13" key="1">
    <citation type="journal article" date="2020" name="bioRxiv">
        <title>Chromosome-level reference genome of the European wasp spider Argiope bruennichi: a resource for studies on range expansion and evolutionary adaptation.</title>
        <authorList>
            <person name="Sheffer M.M."/>
            <person name="Hoppe A."/>
            <person name="Krehenwinkel H."/>
            <person name="Uhl G."/>
            <person name="Kuss A.W."/>
            <person name="Jensen L."/>
            <person name="Jensen C."/>
            <person name="Gillespie R.G."/>
            <person name="Hoff K.J."/>
            <person name="Prost S."/>
        </authorList>
    </citation>
    <scope>NUCLEOTIDE SEQUENCE</scope>
</reference>
<evidence type="ECO:0000256" key="10">
    <source>
        <dbReference type="ARBA" id="ARBA00047783"/>
    </source>
</evidence>
<keyword evidence="7 11" id="KW-0496">Mitochondrion</keyword>
<keyword evidence="6 11" id="KW-0819">tRNA processing</keyword>
<dbReference type="GO" id="GO:0002939">
    <property type="term" value="P:tRNA N1-guanine methylation"/>
    <property type="evidence" value="ECO:0007669"/>
    <property type="project" value="TreeGrafter"/>
</dbReference>
<dbReference type="GO" id="GO:0005634">
    <property type="term" value="C:nucleus"/>
    <property type="evidence" value="ECO:0007669"/>
    <property type="project" value="UniProtKB-SubCell"/>
</dbReference>
<dbReference type="Proteomes" id="UP000807504">
    <property type="component" value="Unassembled WGS sequence"/>
</dbReference>
<reference evidence="13" key="2">
    <citation type="submission" date="2020-06" db="EMBL/GenBank/DDBJ databases">
        <authorList>
            <person name="Sheffer M."/>
        </authorList>
    </citation>
    <scope>NUCLEOTIDE SEQUENCE</scope>
</reference>
<comment type="caution">
    <text evidence="13">The sequence shown here is derived from an EMBL/GenBank/DDBJ whole genome shotgun (WGS) entry which is preliminary data.</text>
</comment>
<keyword evidence="3 11" id="KW-0489">Methyltransferase</keyword>
<keyword evidence="8 11" id="KW-0539">Nucleus</keyword>
<evidence type="ECO:0000256" key="6">
    <source>
        <dbReference type="ARBA" id="ARBA00022694"/>
    </source>
</evidence>
<dbReference type="InterPro" id="IPR029063">
    <property type="entry name" value="SAM-dependent_MTases_sf"/>
</dbReference>
<evidence type="ECO:0000256" key="11">
    <source>
        <dbReference type="HAMAP-Rule" id="MF_03152"/>
    </source>
</evidence>
<dbReference type="GO" id="GO:0005759">
    <property type="term" value="C:mitochondrial matrix"/>
    <property type="evidence" value="ECO:0007669"/>
    <property type="project" value="UniProtKB-SubCell"/>
</dbReference>
<comment type="subunit">
    <text evidence="11">Monomer.</text>
</comment>
<feature type="domain" description="SAM-dependent methyltransferase TRM5/TYW2-type" evidence="12">
    <location>
        <begin position="136"/>
        <end position="403"/>
    </location>
</feature>
<sequence>MSTENQEGAQPISCIIPPAEVRGMKVLNRDAFSKDINVPYILVPVEKIKEALKFLKPCFLKMPNLQPVQDDGENKKILLHPDLFDEKLLYLQKGLSKLNLNGILWTSITLNYENWTADHILKAVLPLDSPGNVSSFSTVGHIIHINLKPDLMDFKHLIGQVLLDKNPNIKTVVNKAHIIENEFRNFNLELLAGEPKYEVLVKENNCQYAFDFSKVFWNPRLVHEHNEVVKRTRPGDLVYDVFAGVGPFAVPLAKKQCVVHANDLNPDSFKWLCHNAGLNKVSQNLHCYNLDGKEFIQTIVKKGLAEFWNSDADGHCVHILMNLPASALEFLESFNGLFAGEDLTNIGHMPIVYCYFFRRKDENVSDVLGKYFDDEAQKTLEITSVRLVAPNKMMMRVTYKIPKNFVS</sequence>
<comment type="similarity">
    <text evidence="11">Belongs to the TRM5 / TYW2 family.</text>
</comment>
<evidence type="ECO:0000259" key="12">
    <source>
        <dbReference type="PROSITE" id="PS51684"/>
    </source>
</evidence>
<dbReference type="Pfam" id="PF02475">
    <property type="entry name" value="TRM5-TYW2_MTfase"/>
    <property type="match status" value="1"/>
</dbReference>
<dbReference type="GO" id="GO:0052906">
    <property type="term" value="F:tRNA (guanine(37)-N1)-methyltransferase activity"/>
    <property type="evidence" value="ECO:0007669"/>
    <property type="project" value="UniProtKB-UniRule"/>
</dbReference>
<comment type="similarity">
    <text evidence="1">Belongs to the class I-like SAM-binding methyltransferase superfamily. TRM5/TYW2 family.</text>
</comment>
<dbReference type="PANTHER" id="PTHR23245">
    <property type="entry name" value="TRNA METHYLTRANSFERASE"/>
    <property type="match status" value="1"/>
</dbReference>
<comment type="function">
    <text evidence="9">Involved in mitochondrial tRNA methylation. Specifically methylates the N1 position of guanosine-37 in various tRNAs. Methylation is not dependent on the nature of the nucleoside 5' of the target nucleoside. This is the first step in the biosynthesis of wybutosine (yW), a modified base adjacent to the anticodon of tRNAs and required for accurate decoding.</text>
</comment>
<dbReference type="AlphaFoldDB" id="A0A8T0EFT3"/>
<evidence type="ECO:0000256" key="7">
    <source>
        <dbReference type="ARBA" id="ARBA00023128"/>
    </source>
</evidence>
<dbReference type="FunFam" id="3.30.300.110:FF:000001">
    <property type="entry name" value="tRNA (guanine(37)-N1)-methyltransferase"/>
    <property type="match status" value="1"/>
</dbReference>
<dbReference type="SUPFAM" id="SSF53335">
    <property type="entry name" value="S-adenosyl-L-methionine-dependent methyltransferases"/>
    <property type="match status" value="1"/>
</dbReference>
<comment type="function">
    <text evidence="11">Specifically methylates the N1 position of guanosine-37 in various cytoplasmic and mitochondrial tRNAs. Methylation is not dependent on the nature of the nucleoside 5' of the target nucleoside. This is the first step in the biosynthesis of wybutosine (yW), a modified base adjacent to the anticodon of tRNAs and required for accurate decoding.</text>
</comment>
<feature type="binding site" evidence="11">
    <location>
        <begin position="263"/>
        <end position="264"/>
    </location>
    <ligand>
        <name>S-adenosyl-L-methionine</name>
        <dbReference type="ChEBI" id="CHEBI:59789"/>
    </ligand>
</feature>
<dbReference type="GO" id="GO:0070901">
    <property type="term" value="P:mitochondrial tRNA methylation"/>
    <property type="evidence" value="ECO:0007669"/>
    <property type="project" value="TreeGrafter"/>
</dbReference>
<keyword evidence="2 11" id="KW-0963">Cytoplasm</keyword>
<dbReference type="PROSITE" id="PS51684">
    <property type="entry name" value="SAM_MT_TRM5_TYW2"/>
    <property type="match status" value="1"/>
</dbReference>
<proteinExistence type="inferred from homology"/>
<protein>
    <recommendedName>
        <fullName evidence="11">tRNA (guanine(37)-N1)-methyltransferase</fullName>
        <ecNumber evidence="11">2.1.1.228</ecNumber>
    </recommendedName>
    <alternativeName>
        <fullName evidence="11">M1G-methyltransferase</fullName>
    </alternativeName>
    <alternativeName>
        <fullName evidence="11">tRNA [GM37] methyltransferase</fullName>
    </alternativeName>
    <alternativeName>
        <fullName evidence="11">tRNA methyltransferase 5 homolog</fullName>
    </alternativeName>
</protein>
<evidence type="ECO:0000256" key="9">
    <source>
        <dbReference type="ARBA" id="ARBA00045951"/>
    </source>
</evidence>
<comment type="subcellular location">
    <subcellularLocation>
        <location evidence="11">Mitochondrion matrix</location>
    </subcellularLocation>
    <subcellularLocation>
        <location evidence="11">Nucleus</location>
    </subcellularLocation>
    <subcellularLocation>
        <location evidence="11">Cytoplasm</location>
    </subcellularLocation>
    <text evidence="11">Predominantly in the mitochondria and in the nucleus.</text>
</comment>
<evidence type="ECO:0000313" key="14">
    <source>
        <dbReference type="Proteomes" id="UP000807504"/>
    </source>
</evidence>
<dbReference type="InterPro" id="IPR025792">
    <property type="entry name" value="tRNA_Gua_MeTrfase_euk"/>
</dbReference>
<evidence type="ECO:0000256" key="3">
    <source>
        <dbReference type="ARBA" id="ARBA00022603"/>
    </source>
</evidence>
<evidence type="ECO:0000313" key="13">
    <source>
        <dbReference type="EMBL" id="KAF8770258.1"/>
    </source>
</evidence>
<feature type="binding site" evidence="11">
    <location>
        <begin position="291"/>
        <end position="292"/>
    </location>
    <ligand>
        <name>S-adenosyl-L-methionine</name>
        <dbReference type="ChEBI" id="CHEBI:59789"/>
    </ligand>
</feature>
<keyword evidence="14" id="KW-1185">Reference proteome</keyword>
<dbReference type="InterPro" id="IPR030382">
    <property type="entry name" value="MeTrfase_TRM5/TYW2"/>
</dbReference>